<organism evidence="2 3">
    <name type="scientific">Thioflexithrix psekupsensis</name>
    <dbReference type="NCBI Taxonomy" id="1570016"/>
    <lineage>
        <taxon>Bacteria</taxon>
        <taxon>Pseudomonadati</taxon>
        <taxon>Pseudomonadota</taxon>
        <taxon>Gammaproteobacteria</taxon>
        <taxon>Thiotrichales</taxon>
        <taxon>Thioflexithrix</taxon>
    </lineage>
</organism>
<dbReference type="InterPro" id="IPR029044">
    <property type="entry name" value="Nucleotide-diphossugar_trans"/>
</dbReference>
<name>A0A251XB78_9GAMM</name>
<dbReference type="Proteomes" id="UP000194798">
    <property type="component" value="Unassembled WGS sequence"/>
</dbReference>
<dbReference type="EMBL" id="MSLT01000006">
    <property type="protein sequence ID" value="OUD15350.1"/>
    <property type="molecule type" value="Genomic_DNA"/>
</dbReference>
<feature type="domain" description="Glycosyltransferase 2-like" evidence="1">
    <location>
        <begin position="7"/>
        <end position="160"/>
    </location>
</feature>
<dbReference type="InterPro" id="IPR001173">
    <property type="entry name" value="Glyco_trans_2-like"/>
</dbReference>
<comment type="caution">
    <text evidence="2">The sequence shown here is derived from an EMBL/GenBank/DDBJ whole genome shotgun (WGS) entry which is preliminary data.</text>
</comment>
<evidence type="ECO:0000313" key="3">
    <source>
        <dbReference type="Proteomes" id="UP000194798"/>
    </source>
</evidence>
<dbReference type="InterPro" id="IPR050834">
    <property type="entry name" value="Glycosyltransf_2"/>
</dbReference>
<keyword evidence="3" id="KW-1185">Reference proteome</keyword>
<dbReference type="RefSeq" id="WP_086486943.1">
    <property type="nucleotide sequence ID" value="NZ_MSLT01000006.1"/>
</dbReference>
<dbReference type="Pfam" id="PF00535">
    <property type="entry name" value="Glycos_transf_2"/>
    <property type="match status" value="1"/>
</dbReference>
<reference evidence="2 3" key="1">
    <citation type="submission" date="2016-12" db="EMBL/GenBank/DDBJ databases">
        <title>Thioflexothrix psekupsii D3 genome sequencing and assembly.</title>
        <authorList>
            <person name="Fomenkov A."/>
            <person name="Vincze T."/>
            <person name="Grabovich M."/>
            <person name="Anton B.P."/>
            <person name="Dubinina G."/>
            <person name="Orlova M."/>
            <person name="Belousova E."/>
            <person name="Roberts R.J."/>
        </authorList>
    </citation>
    <scope>NUCLEOTIDE SEQUENCE [LARGE SCALE GENOMIC DNA]</scope>
    <source>
        <strain evidence="2">D3</strain>
    </source>
</reference>
<evidence type="ECO:0000259" key="1">
    <source>
        <dbReference type="Pfam" id="PF00535"/>
    </source>
</evidence>
<evidence type="ECO:0000313" key="2">
    <source>
        <dbReference type="EMBL" id="OUD15350.1"/>
    </source>
</evidence>
<dbReference type="Gene3D" id="3.90.550.10">
    <property type="entry name" value="Spore Coat Polysaccharide Biosynthesis Protein SpsA, Chain A"/>
    <property type="match status" value="1"/>
</dbReference>
<dbReference type="SUPFAM" id="SSF53448">
    <property type="entry name" value="Nucleotide-diphospho-sugar transferases"/>
    <property type="match status" value="1"/>
</dbReference>
<accession>A0A251XB78</accession>
<dbReference type="AlphaFoldDB" id="A0A251XB78"/>
<gene>
    <name evidence="2" type="ORF">TPSD3_02130</name>
</gene>
<proteinExistence type="predicted"/>
<protein>
    <recommendedName>
        <fullName evidence="1">Glycosyltransferase 2-like domain-containing protein</fullName>
    </recommendedName>
</protein>
<dbReference type="PANTHER" id="PTHR43685">
    <property type="entry name" value="GLYCOSYLTRANSFERASE"/>
    <property type="match status" value="1"/>
</dbReference>
<sequence length="274" mass="32139">MDLPLISVIIPTHNRPHLLPVAVQSVLAQTYPHVEVIIIDDGSQPALDAATLPVDARVRVWRQETAHGAAAARNLGMQQAHGEFFAFLDDDDYYFPHKLQVQLNYLLAHPEIDMVFSRVEYHYGNGQKECYENSYDGWFNNFINLNTIHTNSSLFRRRIFPRLQFDERLSKYDDMHFYLSASLSCQIAYLSDIVAVWNMDNRPDQLTHKGHYCRNYHNFRLVCEHFETQVDPYPILRRVFYKKLLVYSVLCLKWLTSVRLLFKLLGYGQLHRTD</sequence>
<dbReference type="CDD" id="cd00761">
    <property type="entry name" value="Glyco_tranf_GTA_type"/>
    <property type="match status" value="1"/>
</dbReference>
<dbReference type="OrthoDB" id="9802649at2"/>
<dbReference type="PANTHER" id="PTHR43685:SF2">
    <property type="entry name" value="GLYCOSYLTRANSFERASE 2-LIKE DOMAIN-CONTAINING PROTEIN"/>
    <property type="match status" value="1"/>
</dbReference>